<proteinExistence type="predicted"/>
<feature type="chain" id="PRO_5012574321" evidence="1">
    <location>
        <begin position="20"/>
        <end position="431"/>
    </location>
</feature>
<dbReference type="OrthoDB" id="918082at2"/>
<dbReference type="STRING" id="758820.SAMN00777080_4766"/>
<accession>A0A1W2HB42</accession>
<keyword evidence="1" id="KW-0732">Signal</keyword>
<dbReference type="EMBL" id="LT838813">
    <property type="protein sequence ID" value="SMD46087.1"/>
    <property type="molecule type" value="Genomic_DNA"/>
</dbReference>
<dbReference type="Proteomes" id="UP000192333">
    <property type="component" value="Chromosome I"/>
</dbReference>
<keyword evidence="3" id="KW-1185">Reference proteome</keyword>
<reference evidence="3" key="1">
    <citation type="submission" date="2017-04" db="EMBL/GenBank/DDBJ databases">
        <authorList>
            <person name="Varghese N."/>
            <person name="Submissions S."/>
        </authorList>
    </citation>
    <scope>NUCLEOTIDE SEQUENCE [LARGE SCALE GENOMIC DNA]</scope>
    <source>
        <strain evidence="3">DSM 16537</strain>
    </source>
</reference>
<name>A0A1W2HB42_9BACT</name>
<feature type="signal peptide" evidence="1">
    <location>
        <begin position="1"/>
        <end position="19"/>
    </location>
</feature>
<dbReference type="AlphaFoldDB" id="A0A1W2HB42"/>
<evidence type="ECO:0000313" key="2">
    <source>
        <dbReference type="EMBL" id="SMD46087.1"/>
    </source>
</evidence>
<sequence length="431" mass="48862">MRIILTIVLLLFISFATNAQDEGDTISREVKGINLDLLKTPTNPSFQLMNSSATEVVEPGLTPEFFTSIQNASNNFTSLPNNLALAFTPFWWGKQAEKLSFEKDFSETNRMTFYRTLSVSLGMLNGVQQNQSLSRFSFGLQSTLLRGKVDPSKKQDYFNILRDIGGDYFEARDRALKADPEYSNLEKMSFQILRELQFTDSLETEGLISAERAAFLYDSLEKQIEITDKKLLDLRIKIGEKVKTIESSPDLDEAFNAMNERDGFKWDIGGGLAFNSEDFNLQKTGIYRIGLWSNFGGNITKSNSGNSRLALFFMTRYFFFREIFYERENSIELIPNLHTLDVGTKLQFNVSGKFSLGAESVWRSGISNTIFENTYKINGIAQYQFGKNKVLFSSFGNDFNDNSNFGPQKLIITFGVNLGFGEDIDLTGLFF</sequence>
<dbReference type="RefSeq" id="WP_084123034.1">
    <property type="nucleotide sequence ID" value="NZ_LT838813.1"/>
</dbReference>
<evidence type="ECO:0000313" key="3">
    <source>
        <dbReference type="Proteomes" id="UP000192333"/>
    </source>
</evidence>
<evidence type="ECO:0000256" key="1">
    <source>
        <dbReference type="SAM" id="SignalP"/>
    </source>
</evidence>
<organism evidence="2 3">
    <name type="scientific">Aquiflexum balticum DSM 16537</name>
    <dbReference type="NCBI Taxonomy" id="758820"/>
    <lineage>
        <taxon>Bacteria</taxon>
        <taxon>Pseudomonadati</taxon>
        <taxon>Bacteroidota</taxon>
        <taxon>Cytophagia</taxon>
        <taxon>Cytophagales</taxon>
        <taxon>Cyclobacteriaceae</taxon>
        <taxon>Aquiflexum</taxon>
    </lineage>
</organism>
<protein>
    <submittedName>
        <fullName evidence="2">Uncharacterized protein</fullName>
    </submittedName>
</protein>
<gene>
    <name evidence="2" type="ORF">SAMN00777080_4766</name>
</gene>